<keyword evidence="3" id="KW-0804">Transcription</keyword>
<dbReference type="GO" id="GO:0000976">
    <property type="term" value="F:transcription cis-regulatory region binding"/>
    <property type="evidence" value="ECO:0007669"/>
    <property type="project" value="TreeGrafter"/>
</dbReference>
<keyword evidence="1" id="KW-0805">Transcription regulation</keyword>
<comment type="caution">
    <text evidence="5">The sequence shown here is derived from an EMBL/GenBank/DDBJ whole genome shotgun (WGS) entry which is preliminary data.</text>
</comment>
<keyword evidence="2" id="KW-0238">DNA-binding</keyword>
<organism evidence="5 6">
    <name type="scientific">Candidatus Ruthenibacterium merdavium</name>
    <dbReference type="NCBI Taxonomy" id="2838752"/>
    <lineage>
        <taxon>Bacteria</taxon>
        <taxon>Bacillati</taxon>
        <taxon>Bacillota</taxon>
        <taxon>Clostridia</taxon>
        <taxon>Eubacteriales</taxon>
        <taxon>Oscillospiraceae</taxon>
        <taxon>Ruthenibacterium</taxon>
    </lineage>
</organism>
<dbReference type="InterPro" id="IPR028082">
    <property type="entry name" value="Peripla_BP_I"/>
</dbReference>
<gene>
    <name evidence="5" type="ORF">H9698_05365</name>
</gene>
<dbReference type="Pfam" id="PF13377">
    <property type="entry name" value="Peripla_BP_3"/>
    <property type="match status" value="1"/>
</dbReference>
<dbReference type="Gene3D" id="3.40.50.2300">
    <property type="match status" value="2"/>
</dbReference>
<evidence type="ECO:0000313" key="5">
    <source>
        <dbReference type="EMBL" id="HJC72204.1"/>
    </source>
</evidence>
<evidence type="ECO:0000313" key="6">
    <source>
        <dbReference type="Proteomes" id="UP000823918"/>
    </source>
</evidence>
<dbReference type="AlphaFoldDB" id="A0A9D2TJD1"/>
<dbReference type="CDD" id="cd06267">
    <property type="entry name" value="PBP1_LacI_sugar_binding-like"/>
    <property type="match status" value="1"/>
</dbReference>
<dbReference type="SUPFAM" id="SSF53822">
    <property type="entry name" value="Periplasmic binding protein-like I"/>
    <property type="match status" value="1"/>
</dbReference>
<name>A0A9D2TJD1_9FIRM</name>
<proteinExistence type="predicted"/>
<dbReference type="PANTHER" id="PTHR30146">
    <property type="entry name" value="LACI-RELATED TRANSCRIPTIONAL REPRESSOR"/>
    <property type="match status" value="1"/>
</dbReference>
<accession>A0A9D2TJD1</accession>
<dbReference type="PANTHER" id="PTHR30146:SF109">
    <property type="entry name" value="HTH-TYPE TRANSCRIPTIONAL REGULATOR GALS"/>
    <property type="match status" value="1"/>
</dbReference>
<dbReference type="GO" id="GO:0003700">
    <property type="term" value="F:DNA-binding transcription factor activity"/>
    <property type="evidence" value="ECO:0007669"/>
    <property type="project" value="TreeGrafter"/>
</dbReference>
<protein>
    <submittedName>
        <fullName evidence="5">Substrate-binding domain-containing protein</fullName>
    </submittedName>
</protein>
<reference evidence="5" key="2">
    <citation type="submission" date="2021-04" db="EMBL/GenBank/DDBJ databases">
        <authorList>
            <person name="Gilroy R."/>
        </authorList>
    </citation>
    <scope>NUCLEOTIDE SEQUENCE</scope>
    <source>
        <strain evidence="5">5933</strain>
    </source>
</reference>
<evidence type="ECO:0000256" key="2">
    <source>
        <dbReference type="ARBA" id="ARBA00023125"/>
    </source>
</evidence>
<sequence length="272" mass="30113">MNSYYAEVVSGIEHACYERGYMPFFCSSNNESKKESQHLDFFLKMRMDGLIVSTLDQGAHLMEKVQQGGIATVFFGQPVQSGAFDSITYDFFQAGKLAASYLVDLGHRSIAFFALPFDRKSRKDRYEGFCAGLKEANIDFPSEHLFIADLKDENVDTMTEFSGGEHLAEQFMQMKGLTAVVAMNDLVALGAMNAFSKKGKAVPEDVSVAGFDDIAFASMANPSLTTVKQPSYDMGREAAITLIDKIENNTTSQKAVMMQPRMIVRNSVCDIK</sequence>
<dbReference type="Proteomes" id="UP000823918">
    <property type="component" value="Unassembled WGS sequence"/>
</dbReference>
<feature type="domain" description="Transcriptional regulator LacI/GalR-like sensor" evidence="4">
    <location>
        <begin position="100"/>
        <end position="268"/>
    </location>
</feature>
<reference evidence="5" key="1">
    <citation type="journal article" date="2021" name="PeerJ">
        <title>Extensive microbial diversity within the chicken gut microbiome revealed by metagenomics and culture.</title>
        <authorList>
            <person name="Gilroy R."/>
            <person name="Ravi A."/>
            <person name="Getino M."/>
            <person name="Pursley I."/>
            <person name="Horton D.L."/>
            <person name="Alikhan N.F."/>
            <person name="Baker D."/>
            <person name="Gharbi K."/>
            <person name="Hall N."/>
            <person name="Watson M."/>
            <person name="Adriaenssens E.M."/>
            <person name="Foster-Nyarko E."/>
            <person name="Jarju S."/>
            <person name="Secka A."/>
            <person name="Antonio M."/>
            <person name="Oren A."/>
            <person name="Chaudhuri R.R."/>
            <person name="La Ragione R."/>
            <person name="Hildebrand F."/>
            <person name="Pallen M.J."/>
        </authorList>
    </citation>
    <scope>NUCLEOTIDE SEQUENCE</scope>
    <source>
        <strain evidence="5">5933</strain>
    </source>
</reference>
<dbReference type="InterPro" id="IPR046335">
    <property type="entry name" value="LacI/GalR-like_sensor"/>
</dbReference>
<dbReference type="EMBL" id="DWWA01000027">
    <property type="protein sequence ID" value="HJC72204.1"/>
    <property type="molecule type" value="Genomic_DNA"/>
</dbReference>
<evidence type="ECO:0000256" key="3">
    <source>
        <dbReference type="ARBA" id="ARBA00023163"/>
    </source>
</evidence>
<evidence type="ECO:0000259" key="4">
    <source>
        <dbReference type="Pfam" id="PF13377"/>
    </source>
</evidence>
<evidence type="ECO:0000256" key="1">
    <source>
        <dbReference type="ARBA" id="ARBA00023015"/>
    </source>
</evidence>